<dbReference type="AlphaFoldDB" id="T1FYA0"/>
<dbReference type="GO" id="GO:0050839">
    <property type="term" value="F:cell adhesion molecule binding"/>
    <property type="evidence" value="ECO:0000318"/>
    <property type="project" value="GO_Central"/>
</dbReference>
<evidence type="ECO:0000256" key="9">
    <source>
        <dbReference type="ARBA" id="ARBA00023136"/>
    </source>
</evidence>
<dbReference type="GO" id="GO:0007155">
    <property type="term" value="P:cell adhesion"/>
    <property type="evidence" value="ECO:0000318"/>
    <property type="project" value="GO_Central"/>
</dbReference>
<dbReference type="STRING" id="6412.T1FYA0"/>
<reference evidence="13 15" key="2">
    <citation type="journal article" date="2013" name="Nature">
        <title>Insights into bilaterian evolution from three spiralian genomes.</title>
        <authorList>
            <person name="Simakov O."/>
            <person name="Marletaz F."/>
            <person name="Cho S.J."/>
            <person name="Edsinger-Gonzales E."/>
            <person name="Havlak P."/>
            <person name="Hellsten U."/>
            <person name="Kuo D.H."/>
            <person name="Larsson T."/>
            <person name="Lv J."/>
            <person name="Arendt D."/>
            <person name="Savage R."/>
            <person name="Osoegawa K."/>
            <person name="de Jong P."/>
            <person name="Grimwood J."/>
            <person name="Chapman J.A."/>
            <person name="Shapiro H."/>
            <person name="Aerts A."/>
            <person name="Otillar R.P."/>
            <person name="Terry A.Y."/>
            <person name="Boore J.L."/>
            <person name="Grigoriev I.V."/>
            <person name="Lindberg D.R."/>
            <person name="Seaver E.C."/>
            <person name="Weisblat D.A."/>
            <person name="Putnam N.H."/>
            <person name="Rokhsar D.S."/>
        </authorList>
    </citation>
    <scope>NUCLEOTIDE SEQUENCE</scope>
</reference>
<dbReference type="PANTHER" id="PTHR24028:SF146">
    <property type="entry name" value="CADHERIN 96CB, ISOFORM D-RELATED"/>
    <property type="match status" value="1"/>
</dbReference>
<keyword evidence="4" id="KW-0732">Signal</keyword>
<dbReference type="CTD" id="20213798"/>
<dbReference type="Pfam" id="PF00028">
    <property type="entry name" value="Cadherin"/>
    <property type="match status" value="4"/>
</dbReference>
<evidence type="ECO:0000256" key="5">
    <source>
        <dbReference type="ARBA" id="ARBA00022737"/>
    </source>
</evidence>
<keyword evidence="6 11" id="KW-0106">Calcium</keyword>
<feature type="domain" description="Cadherin" evidence="12">
    <location>
        <begin position="188"/>
        <end position="295"/>
    </location>
</feature>
<keyword evidence="10" id="KW-0325">Glycoprotein</keyword>
<dbReference type="KEGG" id="hro:HELRODRAFT_65571"/>
<dbReference type="GO" id="GO:0005886">
    <property type="term" value="C:plasma membrane"/>
    <property type="evidence" value="ECO:0000318"/>
    <property type="project" value="GO_Central"/>
</dbReference>
<dbReference type="HOGENOM" id="CLU_006480_3_2_1"/>
<dbReference type="InParanoid" id="T1FYA0"/>
<evidence type="ECO:0000259" key="12">
    <source>
        <dbReference type="PROSITE" id="PS50268"/>
    </source>
</evidence>
<dbReference type="SUPFAM" id="SSF49313">
    <property type="entry name" value="Cadherin-like"/>
    <property type="match status" value="5"/>
</dbReference>
<dbReference type="CDD" id="cd11304">
    <property type="entry name" value="Cadherin_repeat"/>
    <property type="match status" value="5"/>
</dbReference>
<dbReference type="FunFam" id="2.60.40.60:FF:000002">
    <property type="entry name" value="Protocadherin alpha 2"/>
    <property type="match status" value="1"/>
</dbReference>
<dbReference type="Gene3D" id="2.60.40.60">
    <property type="entry name" value="Cadherins"/>
    <property type="match status" value="6"/>
</dbReference>
<evidence type="ECO:0000256" key="11">
    <source>
        <dbReference type="PROSITE-ProRule" id="PRU00043"/>
    </source>
</evidence>
<evidence type="ECO:0000256" key="6">
    <source>
        <dbReference type="ARBA" id="ARBA00022837"/>
    </source>
</evidence>
<evidence type="ECO:0000256" key="8">
    <source>
        <dbReference type="ARBA" id="ARBA00022989"/>
    </source>
</evidence>
<dbReference type="EnsemblMetazoa" id="HelroT65571">
    <property type="protein sequence ID" value="HelroP65571"/>
    <property type="gene ID" value="HelroG65571"/>
</dbReference>
<evidence type="ECO:0000256" key="4">
    <source>
        <dbReference type="ARBA" id="ARBA00022729"/>
    </source>
</evidence>
<dbReference type="InterPro" id="IPR002126">
    <property type="entry name" value="Cadherin-like_dom"/>
</dbReference>
<feature type="domain" description="Cadherin" evidence="12">
    <location>
        <begin position="516"/>
        <end position="617"/>
    </location>
</feature>
<gene>
    <name evidence="14" type="primary">20213798</name>
    <name evidence="13" type="ORF">HELRODRAFT_65571</name>
</gene>
<evidence type="ECO:0000256" key="2">
    <source>
        <dbReference type="ARBA" id="ARBA00022475"/>
    </source>
</evidence>
<reference evidence="14" key="3">
    <citation type="submission" date="2015-06" db="UniProtKB">
        <authorList>
            <consortium name="EnsemblMetazoa"/>
        </authorList>
    </citation>
    <scope>IDENTIFICATION</scope>
</reference>
<keyword evidence="2" id="KW-1003">Cell membrane</keyword>
<dbReference type="OrthoDB" id="6252479at2759"/>
<comment type="subcellular location">
    <subcellularLocation>
        <location evidence="1">Cell membrane</location>
        <topology evidence="1">Single-pass type I membrane protein</topology>
    </subcellularLocation>
</comment>
<dbReference type="PROSITE" id="PS00232">
    <property type="entry name" value="CADHERIN_1"/>
    <property type="match status" value="2"/>
</dbReference>
<reference evidence="15" key="1">
    <citation type="submission" date="2012-12" db="EMBL/GenBank/DDBJ databases">
        <authorList>
            <person name="Hellsten U."/>
            <person name="Grimwood J."/>
            <person name="Chapman J.A."/>
            <person name="Shapiro H."/>
            <person name="Aerts A."/>
            <person name="Otillar R.P."/>
            <person name="Terry A.Y."/>
            <person name="Boore J.L."/>
            <person name="Simakov O."/>
            <person name="Marletaz F."/>
            <person name="Cho S.-J."/>
            <person name="Edsinger-Gonzales E."/>
            <person name="Havlak P."/>
            <person name="Kuo D.-H."/>
            <person name="Larsson T."/>
            <person name="Lv J."/>
            <person name="Arendt D."/>
            <person name="Savage R."/>
            <person name="Osoegawa K."/>
            <person name="de Jong P."/>
            <person name="Lindberg D.R."/>
            <person name="Seaver E.C."/>
            <person name="Weisblat D.A."/>
            <person name="Putnam N.H."/>
            <person name="Grigoriev I.V."/>
            <person name="Rokhsar D.S."/>
        </authorList>
    </citation>
    <scope>NUCLEOTIDE SEQUENCE</scope>
</reference>
<dbReference type="InterPro" id="IPR050174">
    <property type="entry name" value="Protocadherin/Cadherin-CA"/>
</dbReference>
<evidence type="ECO:0000256" key="7">
    <source>
        <dbReference type="ARBA" id="ARBA00022889"/>
    </source>
</evidence>
<keyword evidence="7" id="KW-0130">Cell adhesion</keyword>
<dbReference type="Proteomes" id="UP000015101">
    <property type="component" value="Unassembled WGS sequence"/>
</dbReference>
<keyword evidence="8" id="KW-1133">Transmembrane helix</keyword>
<feature type="domain" description="Cadherin" evidence="12">
    <location>
        <begin position="78"/>
        <end position="187"/>
    </location>
</feature>
<evidence type="ECO:0000256" key="10">
    <source>
        <dbReference type="ARBA" id="ARBA00023180"/>
    </source>
</evidence>
<dbReference type="PRINTS" id="PR00205">
    <property type="entry name" value="CADHERIN"/>
</dbReference>
<accession>T1FYA0</accession>
<dbReference type="EMBL" id="KB096742">
    <property type="protein sequence ID" value="ESO01998.1"/>
    <property type="molecule type" value="Genomic_DNA"/>
</dbReference>
<organism evidence="14 15">
    <name type="scientific">Helobdella robusta</name>
    <name type="common">Californian leech</name>
    <dbReference type="NCBI Taxonomy" id="6412"/>
    <lineage>
        <taxon>Eukaryota</taxon>
        <taxon>Metazoa</taxon>
        <taxon>Spiralia</taxon>
        <taxon>Lophotrochozoa</taxon>
        <taxon>Annelida</taxon>
        <taxon>Clitellata</taxon>
        <taxon>Hirudinea</taxon>
        <taxon>Rhynchobdellida</taxon>
        <taxon>Glossiphoniidae</taxon>
        <taxon>Helobdella</taxon>
    </lineage>
</organism>
<dbReference type="FunFam" id="2.60.40.60:FF:000412">
    <property type="entry name" value="Uncharacterized protein"/>
    <property type="match status" value="1"/>
</dbReference>
<dbReference type="RefSeq" id="XP_009019406.1">
    <property type="nucleotide sequence ID" value="XM_009021158.1"/>
</dbReference>
<evidence type="ECO:0000313" key="15">
    <source>
        <dbReference type="Proteomes" id="UP000015101"/>
    </source>
</evidence>
<keyword evidence="3" id="KW-0812">Transmembrane</keyword>
<keyword evidence="5" id="KW-0677">Repeat</keyword>
<dbReference type="OMA" id="KPIINIM"/>
<name>T1FYA0_HELRO</name>
<evidence type="ECO:0000313" key="13">
    <source>
        <dbReference type="EMBL" id="ESO01998.1"/>
    </source>
</evidence>
<dbReference type="PROSITE" id="PS50268">
    <property type="entry name" value="CADHERIN_2"/>
    <property type="match status" value="6"/>
</dbReference>
<keyword evidence="15" id="KW-1185">Reference proteome</keyword>
<dbReference type="EMBL" id="AMQM01000768">
    <property type="status" value="NOT_ANNOTATED_CDS"/>
    <property type="molecule type" value="Genomic_DNA"/>
</dbReference>
<proteinExistence type="predicted"/>
<protein>
    <recommendedName>
        <fullName evidence="12">Cadherin domain-containing protein</fullName>
    </recommendedName>
</protein>
<evidence type="ECO:0000256" key="1">
    <source>
        <dbReference type="ARBA" id="ARBA00004251"/>
    </source>
</evidence>
<dbReference type="FunFam" id="2.60.40.60:FF:000481">
    <property type="entry name" value="Uncharacterized protein"/>
    <property type="match status" value="1"/>
</dbReference>
<dbReference type="InterPro" id="IPR020894">
    <property type="entry name" value="Cadherin_CS"/>
</dbReference>
<feature type="domain" description="Cadherin" evidence="12">
    <location>
        <begin position="309"/>
        <end position="412"/>
    </location>
</feature>
<dbReference type="FunFam" id="2.60.40.60:FF:000005">
    <property type="entry name" value="Protocadherin 9"/>
    <property type="match status" value="1"/>
</dbReference>
<dbReference type="FunCoup" id="T1FYA0">
    <property type="interactions" value="55"/>
</dbReference>
<keyword evidence="9" id="KW-0472">Membrane</keyword>
<dbReference type="SMART" id="SM00112">
    <property type="entry name" value="CA"/>
    <property type="match status" value="5"/>
</dbReference>
<feature type="domain" description="Cadherin" evidence="12">
    <location>
        <begin position="413"/>
        <end position="515"/>
    </location>
</feature>
<feature type="domain" description="Cadherin" evidence="12">
    <location>
        <begin position="1"/>
        <end position="77"/>
    </location>
</feature>
<dbReference type="GeneID" id="20213798"/>
<dbReference type="PANTHER" id="PTHR24028">
    <property type="entry name" value="CADHERIN-87A"/>
    <property type="match status" value="1"/>
</dbReference>
<dbReference type="InterPro" id="IPR015919">
    <property type="entry name" value="Cadherin-like_sf"/>
</dbReference>
<evidence type="ECO:0000313" key="14">
    <source>
        <dbReference type="EnsemblMetazoa" id="HelroP65571"/>
    </source>
</evidence>
<dbReference type="GO" id="GO:0007156">
    <property type="term" value="P:homophilic cell adhesion via plasma membrane adhesion molecules"/>
    <property type="evidence" value="ECO:0007669"/>
    <property type="project" value="InterPro"/>
</dbReference>
<sequence>MRFKFLSEKTKLFFRIDAITGDMATAIVIDRDLPTLCRQKEACELAADVMVTQPIRYFQIIRIVIEIIDLNDNKPIFLETLTTLEINEATIVNSSYLLPTATDFDNPAYGIKNYFLINSPEEFLLSVSPKFDFSLDLRLVLNKKLDRENISGYRLLLIAVDGGSPSQTGSLFIDVIVTDSNDNHPKFNSTRYEISIQENAQINSVVIRLEAFDPDENNNGFVRYKFSPRTVLLHGKIFDIRQITGEIIVCGSVDRERTSQHQLVVIAYDEGVNVMSSETTVVVKVEDMNDNAPQITFNTLNGLNKSNNLFNQLQTEIPEDSPVGLFVAQVNVVDVDAGDNGLVNCSVLDKTFALIRKYPTEFQLEVAQPLDRERTDVYNVNIRCHDMAEVSRFNEKSLKIIITDVNDNWPVFLQQIYKISLLENNPIGFTLHQVSATDKDLGDNGLVRYSLSGVHSAKFHVDRQGVVTIHFTADRETQDIYEITVLAIDGGSNPLTGTTAMMIVVEDVNDERPKFLQKEYHFAITENQLGGSQVGVTVATIVATDADVAENSKLMYKILEDRTIMNRLYFKLDKHTGELKVAKSLAEFEEQLFLIAILVSDSGVPPRVSSSVIDVYV</sequence>
<dbReference type="eggNOG" id="KOG3594">
    <property type="taxonomic scope" value="Eukaryota"/>
</dbReference>
<dbReference type="GO" id="GO:0005509">
    <property type="term" value="F:calcium ion binding"/>
    <property type="evidence" value="ECO:0007669"/>
    <property type="project" value="UniProtKB-UniRule"/>
</dbReference>
<evidence type="ECO:0000256" key="3">
    <source>
        <dbReference type="ARBA" id="ARBA00022692"/>
    </source>
</evidence>